<dbReference type="Proteomes" id="UP000525652">
    <property type="component" value="Unassembled WGS sequence"/>
</dbReference>
<proteinExistence type="predicted"/>
<sequence>MDILKHLYSQKSEHTDGLNQEEREAILDLLLFAVYADNHLSLAEDRIIKNEVERLQWESGTSIDYYVDEATGSARAALSSETREAQFLESIQTRLKSPEARNRALSLLSKLFYSDGETREERNFAQKIRQLLA</sequence>
<reference evidence="1 2" key="1">
    <citation type="submission" date="2020-07" db="EMBL/GenBank/DDBJ databases">
        <authorList>
            <person name="Feng X."/>
        </authorList>
    </citation>
    <scope>NUCLEOTIDE SEQUENCE [LARGE SCALE GENOMIC DNA]</scope>
    <source>
        <strain evidence="1 2">JCM14086</strain>
    </source>
</reference>
<dbReference type="EMBL" id="JACHVA010000094">
    <property type="protein sequence ID" value="MBC2602499.1"/>
    <property type="molecule type" value="Genomic_DNA"/>
</dbReference>
<dbReference type="AlphaFoldDB" id="A0A7X1AZ85"/>
<dbReference type="SUPFAM" id="SSF158682">
    <property type="entry name" value="TerB-like"/>
    <property type="match status" value="1"/>
</dbReference>
<organism evidence="1 2">
    <name type="scientific">Puniceicoccus vermicola</name>
    <dbReference type="NCBI Taxonomy" id="388746"/>
    <lineage>
        <taxon>Bacteria</taxon>
        <taxon>Pseudomonadati</taxon>
        <taxon>Verrucomicrobiota</taxon>
        <taxon>Opitutia</taxon>
        <taxon>Puniceicoccales</taxon>
        <taxon>Puniceicoccaceae</taxon>
        <taxon>Puniceicoccus</taxon>
    </lineage>
</organism>
<keyword evidence="2" id="KW-1185">Reference proteome</keyword>
<evidence type="ECO:0008006" key="3">
    <source>
        <dbReference type="Google" id="ProtNLM"/>
    </source>
</evidence>
<evidence type="ECO:0000313" key="1">
    <source>
        <dbReference type="EMBL" id="MBC2602499.1"/>
    </source>
</evidence>
<comment type="caution">
    <text evidence="1">The sequence shown here is derived from an EMBL/GenBank/DDBJ whole genome shotgun (WGS) entry which is preliminary data.</text>
</comment>
<accession>A0A7X1AZ85</accession>
<dbReference type="Gene3D" id="1.10.3680.10">
    <property type="entry name" value="TerB-like"/>
    <property type="match status" value="1"/>
</dbReference>
<name>A0A7X1AZ85_9BACT</name>
<dbReference type="RefSeq" id="WP_185693180.1">
    <property type="nucleotide sequence ID" value="NZ_JACHVA010000094.1"/>
</dbReference>
<dbReference type="InterPro" id="IPR029024">
    <property type="entry name" value="TerB-like"/>
</dbReference>
<evidence type="ECO:0000313" key="2">
    <source>
        <dbReference type="Proteomes" id="UP000525652"/>
    </source>
</evidence>
<protein>
    <recommendedName>
        <fullName evidence="3">TerB family tellurite resistance protein</fullName>
    </recommendedName>
</protein>
<gene>
    <name evidence="1" type="ORF">H5P30_11990</name>
</gene>